<feature type="compositionally biased region" description="Basic and acidic residues" evidence="1">
    <location>
        <begin position="42"/>
        <end position="53"/>
    </location>
</feature>
<proteinExistence type="predicted"/>
<accession>A0ABN9VTJ9</accession>
<evidence type="ECO:0000313" key="2">
    <source>
        <dbReference type="EMBL" id="CAK0876848.1"/>
    </source>
</evidence>
<comment type="caution">
    <text evidence="2">The sequence shown here is derived from an EMBL/GenBank/DDBJ whole genome shotgun (WGS) entry which is preliminary data.</text>
</comment>
<sequence>MRTFNVAMVVADLQGGPVQAALVGQVHSDGSGDETNEELGDFSDHGGDGRTNEEQKTIIDKVLVEDGCEGAEEQEQDFIINQVHYHDGDVGTIEDSEAIVFGTALNADGGDSARAEQEIVIDQVLYEEQQHYTPLKSGALR</sequence>
<keyword evidence="3" id="KW-1185">Reference proteome</keyword>
<protein>
    <recommendedName>
        <fullName evidence="4">Subtilisin</fullName>
    </recommendedName>
</protein>
<feature type="compositionally biased region" description="Acidic residues" evidence="1">
    <location>
        <begin position="31"/>
        <end position="41"/>
    </location>
</feature>
<dbReference type="EMBL" id="CAUYUJ010017671">
    <property type="protein sequence ID" value="CAK0876848.1"/>
    <property type="molecule type" value="Genomic_DNA"/>
</dbReference>
<name>A0ABN9VTJ9_9DINO</name>
<dbReference type="Proteomes" id="UP001189429">
    <property type="component" value="Unassembled WGS sequence"/>
</dbReference>
<gene>
    <name evidence="2" type="ORF">PCOR1329_LOCUS61058</name>
</gene>
<reference evidence="2" key="1">
    <citation type="submission" date="2023-10" db="EMBL/GenBank/DDBJ databases">
        <authorList>
            <person name="Chen Y."/>
            <person name="Shah S."/>
            <person name="Dougan E. K."/>
            <person name="Thang M."/>
            <person name="Chan C."/>
        </authorList>
    </citation>
    <scope>NUCLEOTIDE SEQUENCE [LARGE SCALE GENOMIC DNA]</scope>
</reference>
<evidence type="ECO:0000256" key="1">
    <source>
        <dbReference type="SAM" id="MobiDB-lite"/>
    </source>
</evidence>
<evidence type="ECO:0008006" key="4">
    <source>
        <dbReference type="Google" id="ProtNLM"/>
    </source>
</evidence>
<feature type="region of interest" description="Disordered" evidence="1">
    <location>
        <begin position="27"/>
        <end position="53"/>
    </location>
</feature>
<organism evidence="2 3">
    <name type="scientific">Prorocentrum cordatum</name>
    <dbReference type="NCBI Taxonomy" id="2364126"/>
    <lineage>
        <taxon>Eukaryota</taxon>
        <taxon>Sar</taxon>
        <taxon>Alveolata</taxon>
        <taxon>Dinophyceae</taxon>
        <taxon>Prorocentrales</taxon>
        <taxon>Prorocentraceae</taxon>
        <taxon>Prorocentrum</taxon>
    </lineage>
</organism>
<evidence type="ECO:0000313" key="3">
    <source>
        <dbReference type="Proteomes" id="UP001189429"/>
    </source>
</evidence>